<keyword evidence="3" id="KW-1185">Reference proteome</keyword>
<proteinExistence type="predicted"/>
<gene>
    <name evidence="2" type="ORF">K402DRAFT_167328</name>
</gene>
<feature type="compositionally biased region" description="Low complexity" evidence="1">
    <location>
        <begin position="60"/>
        <end position="79"/>
    </location>
</feature>
<reference evidence="2" key="1">
    <citation type="journal article" date="2020" name="Stud. Mycol.">
        <title>101 Dothideomycetes genomes: a test case for predicting lifestyles and emergence of pathogens.</title>
        <authorList>
            <person name="Haridas S."/>
            <person name="Albert R."/>
            <person name="Binder M."/>
            <person name="Bloem J."/>
            <person name="Labutti K."/>
            <person name="Salamov A."/>
            <person name="Andreopoulos B."/>
            <person name="Baker S."/>
            <person name="Barry K."/>
            <person name="Bills G."/>
            <person name="Bluhm B."/>
            <person name="Cannon C."/>
            <person name="Castanera R."/>
            <person name="Culley D."/>
            <person name="Daum C."/>
            <person name="Ezra D."/>
            <person name="Gonzalez J."/>
            <person name="Henrissat B."/>
            <person name="Kuo A."/>
            <person name="Liang C."/>
            <person name="Lipzen A."/>
            <person name="Lutzoni F."/>
            <person name="Magnuson J."/>
            <person name="Mondo S."/>
            <person name="Nolan M."/>
            <person name="Ohm R."/>
            <person name="Pangilinan J."/>
            <person name="Park H.-J."/>
            <person name="Ramirez L."/>
            <person name="Alfaro M."/>
            <person name="Sun H."/>
            <person name="Tritt A."/>
            <person name="Yoshinaga Y."/>
            <person name="Zwiers L.-H."/>
            <person name="Turgeon B."/>
            <person name="Goodwin S."/>
            <person name="Spatafora J."/>
            <person name="Crous P."/>
            <person name="Grigoriev I."/>
        </authorList>
    </citation>
    <scope>NUCLEOTIDE SEQUENCE</scope>
    <source>
        <strain evidence="2">CBS 113979</strain>
    </source>
</reference>
<name>A0A6G1GRU3_9PEZI</name>
<feature type="compositionally biased region" description="Polar residues" evidence="1">
    <location>
        <begin position="91"/>
        <end position="102"/>
    </location>
</feature>
<accession>A0A6G1GRU3</accession>
<organism evidence="2 3">
    <name type="scientific">Aulographum hederae CBS 113979</name>
    <dbReference type="NCBI Taxonomy" id="1176131"/>
    <lineage>
        <taxon>Eukaryota</taxon>
        <taxon>Fungi</taxon>
        <taxon>Dikarya</taxon>
        <taxon>Ascomycota</taxon>
        <taxon>Pezizomycotina</taxon>
        <taxon>Dothideomycetes</taxon>
        <taxon>Pleosporomycetidae</taxon>
        <taxon>Aulographales</taxon>
        <taxon>Aulographaceae</taxon>
    </lineage>
</organism>
<feature type="region of interest" description="Disordered" evidence="1">
    <location>
        <begin position="60"/>
        <end position="102"/>
    </location>
</feature>
<dbReference type="EMBL" id="ML977175">
    <property type="protein sequence ID" value="KAF1983468.1"/>
    <property type="molecule type" value="Genomic_DNA"/>
</dbReference>
<protein>
    <submittedName>
        <fullName evidence="2">Uncharacterized protein</fullName>
    </submittedName>
</protein>
<evidence type="ECO:0000256" key="1">
    <source>
        <dbReference type="SAM" id="MobiDB-lite"/>
    </source>
</evidence>
<evidence type="ECO:0000313" key="2">
    <source>
        <dbReference type="EMBL" id="KAF1983468.1"/>
    </source>
</evidence>
<dbReference type="Proteomes" id="UP000800041">
    <property type="component" value="Unassembled WGS sequence"/>
</dbReference>
<evidence type="ECO:0000313" key="3">
    <source>
        <dbReference type="Proteomes" id="UP000800041"/>
    </source>
</evidence>
<sequence>MAGLNVIQYDGSSSRAKRIAPSEWEQRKEELHRLYRIFARIERSRILLIWSNKLHPFHLQTSNMSNNSGSGISQNTTSSAKHLRRLGPAFQSDSQMSQEVLD</sequence>
<dbReference type="AlphaFoldDB" id="A0A6G1GRU3"/>